<evidence type="ECO:0000313" key="6">
    <source>
        <dbReference type="Proteomes" id="UP000589351"/>
    </source>
</evidence>
<name>A0A6V7RMN9_9STAP</name>
<accession>A0A6V7RMN9</accession>
<dbReference type="EMBL" id="CAJEWD010000008">
    <property type="protein sequence ID" value="CAD2078904.1"/>
    <property type="molecule type" value="Genomic_DNA"/>
</dbReference>
<evidence type="ECO:0000256" key="3">
    <source>
        <dbReference type="ARBA" id="ARBA00022679"/>
    </source>
</evidence>
<evidence type="ECO:0000259" key="4">
    <source>
        <dbReference type="Pfam" id="PF00535"/>
    </source>
</evidence>
<comment type="caution">
    <text evidence="5">The sequence shown here is derived from an EMBL/GenBank/DDBJ whole genome shotgun (WGS) entry which is preliminary data.</text>
</comment>
<dbReference type="InterPro" id="IPR001173">
    <property type="entry name" value="Glyco_trans_2-like"/>
</dbReference>
<dbReference type="Pfam" id="PF00535">
    <property type="entry name" value="Glycos_transf_2"/>
    <property type="match status" value="1"/>
</dbReference>
<dbReference type="AlphaFoldDB" id="A0A6V7RMN9"/>
<feature type="domain" description="Glycosyltransferase 2-like" evidence="4">
    <location>
        <begin position="415"/>
        <end position="549"/>
    </location>
</feature>
<dbReference type="Gene3D" id="3.90.550.10">
    <property type="entry name" value="Spore Coat Polysaccharide Biosynthesis Protein SpsA, Chain A"/>
    <property type="match status" value="1"/>
</dbReference>
<keyword evidence="2" id="KW-0328">Glycosyltransferase</keyword>
<protein>
    <recommendedName>
        <fullName evidence="4">Glycosyltransferase 2-like domain-containing protein</fullName>
    </recommendedName>
</protein>
<dbReference type="RefSeq" id="WP_185125995.1">
    <property type="nucleotide sequence ID" value="NZ_CAJEWD010000008.1"/>
</dbReference>
<keyword evidence="3" id="KW-0808">Transferase</keyword>
<reference evidence="5 6" key="1">
    <citation type="submission" date="2020-07" db="EMBL/GenBank/DDBJ databases">
        <authorList>
            <person name="Criscuolo A."/>
        </authorList>
    </citation>
    <scope>NUCLEOTIDE SEQUENCE [LARGE SCALE GENOMIC DNA]</scope>
    <source>
        <strain evidence="5">CIP111649</strain>
    </source>
</reference>
<proteinExistence type="inferred from homology"/>
<comment type="similarity">
    <text evidence="1">Belongs to the glycosyltransferase 2 family.</text>
</comment>
<dbReference type="Proteomes" id="UP000589351">
    <property type="component" value="Unassembled WGS sequence"/>
</dbReference>
<dbReference type="CDD" id="cd00761">
    <property type="entry name" value="Glyco_tranf_GTA_type"/>
    <property type="match status" value="1"/>
</dbReference>
<evidence type="ECO:0000313" key="5">
    <source>
        <dbReference type="EMBL" id="CAD2078904.1"/>
    </source>
</evidence>
<evidence type="ECO:0000256" key="1">
    <source>
        <dbReference type="ARBA" id="ARBA00006739"/>
    </source>
</evidence>
<dbReference type="PANTHER" id="PTHR22916">
    <property type="entry name" value="GLYCOSYLTRANSFERASE"/>
    <property type="match status" value="1"/>
</dbReference>
<dbReference type="PANTHER" id="PTHR22916:SF51">
    <property type="entry name" value="GLYCOSYLTRANSFERASE EPSH-RELATED"/>
    <property type="match status" value="1"/>
</dbReference>
<keyword evidence="6" id="KW-1185">Reference proteome</keyword>
<dbReference type="InterPro" id="IPR029044">
    <property type="entry name" value="Nucleotide-diphossugar_trans"/>
</dbReference>
<sequence length="721" mass="83919">MILNDVVSLDNSKSIIPNNKSILNFGLNMKNIKIFTMDSTKFSKEISIIKSGITCNEIEDANLIILSEPSAEILGEVDLAAFLDEYSSLITDNQNADKKFVHIVTNYKWYVLFHEILKEYKIPVYLTNQEFSCLKEYIKDVEFHIVEDFFYVQDLHHYSNDITKNLLIDLTCLQNQENFYSHTINSIFETVEDFDDVTILVPENSYFPNIENEKINVCLESSRVQIENYTYVLVLTNTPYTDMSIKKVLYYAANSKVVFTNYNFKLNNMIPSVILNLSNKLDLVKPLTKADAFDIINENRNTIMYKYSTINLLDKIYRGFFKDSLIAPLEINNTLDHYEDNLYLRKTNNSSSNLSIVEYKYDIEKTLAFPIIFLGEKSVKYKNSLLTLVNQSQSPYIIHHYNNEITKSTTNPKVSVIVPIHNNGKYLKFKCFRSLKTLSKFNEMEIIFVDDGSSDPETLRIIEDILSNNRVVFKRYEDGSGSASRPRNEGVHLASTDLITYLDPDNETIDDGHSVLLTEMLKDDSLDMVVGDIVREDNNKRNAIRYSKKVQRAINTDVIEDTKETLVKTNLTVQSIQGLIVKKNVITDNNIIMVEGAAGQDTLYFQELLLNCSKVKVVDHMIHSYYAYVEGSVTNTVSHKFFEKFYKVEQERIKFLIKEDLIEHYMKIKFNFYFKNWYMTKYEQVLEIDKMEAISYLRDIVKLYNQYRNMIDDEILMFVKS</sequence>
<dbReference type="SUPFAM" id="SSF53448">
    <property type="entry name" value="Nucleotide-diphospho-sugar transferases"/>
    <property type="match status" value="1"/>
</dbReference>
<organism evidence="5 6">
    <name type="scientific">Jeotgalicoccus meleagridis</name>
    <dbReference type="NCBI Taxonomy" id="2759181"/>
    <lineage>
        <taxon>Bacteria</taxon>
        <taxon>Bacillati</taxon>
        <taxon>Bacillota</taxon>
        <taxon>Bacilli</taxon>
        <taxon>Bacillales</taxon>
        <taxon>Staphylococcaceae</taxon>
        <taxon>Jeotgalicoccus</taxon>
    </lineage>
</organism>
<gene>
    <name evidence="5" type="ORF">JEODO184_01523</name>
</gene>
<evidence type="ECO:0000256" key="2">
    <source>
        <dbReference type="ARBA" id="ARBA00022676"/>
    </source>
</evidence>
<dbReference type="GO" id="GO:0016757">
    <property type="term" value="F:glycosyltransferase activity"/>
    <property type="evidence" value="ECO:0007669"/>
    <property type="project" value="UniProtKB-KW"/>
</dbReference>